<dbReference type="EMBL" id="JBBNAG010000008">
    <property type="protein sequence ID" value="KAK9112686.1"/>
    <property type="molecule type" value="Genomic_DNA"/>
</dbReference>
<dbReference type="InterPro" id="IPR032675">
    <property type="entry name" value="LRR_dom_sf"/>
</dbReference>
<feature type="compositionally biased region" description="Pro residues" evidence="5">
    <location>
        <begin position="53"/>
        <end position="74"/>
    </location>
</feature>
<evidence type="ECO:0008006" key="9">
    <source>
        <dbReference type="Google" id="ProtNLM"/>
    </source>
</evidence>
<keyword evidence="3 6" id="KW-0732">Signal</keyword>
<dbReference type="Pfam" id="PF00560">
    <property type="entry name" value="LRR_1"/>
    <property type="match status" value="1"/>
</dbReference>
<comment type="subcellular location">
    <subcellularLocation>
        <location evidence="1">Secreted</location>
    </subcellularLocation>
</comment>
<dbReference type="GO" id="GO:0005576">
    <property type="term" value="C:extracellular region"/>
    <property type="evidence" value="ECO:0007669"/>
    <property type="project" value="UniProtKB-SubCell"/>
</dbReference>
<dbReference type="Proteomes" id="UP001419268">
    <property type="component" value="Unassembled WGS sequence"/>
</dbReference>
<dbReference type="AlphaFoldDB" id="A0AAP0IC72"/>
<evidence type="ECO:0000256" key="6">
    <source>
        <dbReference type="SAM" id="SignalP"/>
    </source>
</evidence>
<dbReference type="PANTHER" id="PTHR32093:SF128">
    <property type="entry name" value="LEUCINE-RICH REPEAT-CONTAINING N-TERMINAL PLANT-TYPE DOMAIN-CONTAINING PROTEIN"/>
    <property type="match status" value="1"/>
</dbReference>
<evidence type="ECO:0000256" key="1">
    <source>
        <dbReference type="ARBA" id="ARBA00004613"/>
    </source>
</evidence>
<dbReference type="InterPro" id="IPR001611">
    <property type="entry name" value="Leu-rich_rpt"/>
</dbReference>
<organism evidence="7 8">
    <name type="scientific">Stephania cephalantha</name>
    <dbReference type="NCBI Taxonomy" id="152367"/>
    <lineage>
        <taxon>Eukaryota</taxon>
        <taxon>Viridiplantae</taxon>
        <taxon>Streptophyta</taxon>
        <taxon>Embryophyta</taxon>
        <taxon>Tracheophyta</taxon>
        <taxon>Spermatophyta</taxon>
        <taxon>Magnoliopsida</taxon>
        <taxon>Ranunculales</taxon>
        <taxon>Menispermaceae</taxon>
        <taxon>Menispermoideae</taxon>
        <taxon>Cissampelideae</taxon>
        <taxon>Stephania</taxon>
    </lineage>
</organism>
<evidence type="ECO:0000256" key="2">
    <source>
        <dbReference type="ARBA" id="ARBA00022525"/>
    </source>
</evidence>
<gene>
    <name evidence="7" type="ORF">Scep_020205</name>
</gene>
<dbReference type="PANTHER" id="PTHR32093">
    <property type="entry name" value="LEUCINE-RICH REPEAT EXTENSIN-LIKE PROTEIN 3-RELATED"/>
    <property type="match status" value="1"/>
</dbReference>
<evidence type="ECO:0000313" key="7">
    <source>
        <dbReference type="EMBL" id="KAK9112686.1"/>
    </source>
</evidence>
<protein>
    <recommendedName>
        <fullName evidence="9">Leucine-rich repeat-containing N-terminal plant-type domain-containing protein</fullName>
    </recommendedName>
</protein>
<evidence type="ECO:0000256" key="4">
    <source>
        <dbReference type="ARBA" id="ARBA00022737"/>
    </source>
</evidence>
<feature type="chain" id="PRO_5043025789" description="Leucine-rich repeat-containing N-terminal plant-type domain-containing protein" evidence="6">
    <location>
        <begin position="27"/>
        <end position="421"/>
    </location>
</feature>
<reference evidence="7 8" key="1">
    <citation type="submission" date="2024-01" db="EMBL/GenBank/DDBJ databases">
        <title>Genome assemblies of Stephania.</title>
        <authorList>
            <person name="Yang L."/>
        </authorList>
    </citation>
    <scope>NUCLEOTIDE SEQUENCE [LARGE SCALE GENOMIC DNA]</scope>
    <source>
        <strain evidence="7">JXDWG</strain>
        <tissue evidence="7">Leaf</tissue>
    </source>
</reference>
<name>A0AAP0IC72_9MAGN</name>
<keyword evidence="2" id="KW-0964">Secreted</keyword>
<comment type="caution">
    <text evidence="7">The sequence shown here is derived from an EMBL/GenBank/DDBJ whole genome shotgun (WGS) entry which is preliminary data.</text>
</comment>
<keyword evidence="8" id="KW-1185">Reference proteome</keyword>
<evidence type="ECO:0000256" key="5">
    <source>
        <dbReference type="SAM" id="MobiDB-lite"/>
    </source>
</evidence>
<feature type="signal peptide" evidence="6">
    <location>
        <begin position="1"/>
        <end position="26"/>
    </location>
</feature>
<dbReference type="SUPFAM" id="SSF52058">
    <property type="entry name" value="L domain-like"/>
    <property type="match status" value="1"/>
</dbReference>
<feature type="region of interest" description="Disordered" evidence="5">
    <location>
        <begin position="48"/>
        <end position="74"/>
    </location>
</feature>
<proteinExistence type="predicted"/>
<keyword evidence="4" id="KW-0677">Repeat</keyword>
<dbReference type="Gene3D" id="3.80.10.10">
    <property type="entry name" value="Ribonuclease Inhibitor"/>
    <property type="match status" value="1"/>
</dbReference>
<evidence type="ECO:0000313" key="8">
    <source>
        <dbReference type="Proteomes" id="UP001419268"/>
    </source>
</evidence>
<evidence type="ECO:0000256" key="3">
    <source>
        <dbReference type="ARBA" id="ARBA00022729"/>
    </source>
</evidence>
<dbReference type="InterPro" id="IPR051582">
    <property type="entry name" value="LRR_extensin-like_regulator"/>
</dbReference>
<accession>A0AAP0IC72</accession>
<sequence length="421" mass="45632">MGFVYFTLHLLLLLLLSSCLLCSSSAKSHSREAIEVVIGGGVGIGIGGTSPNNCPPPPPPPTPTPTPTPTPAQQPPLIFLDERLAVVYPVIQTFKKLITSDPLNVTKTWVGSDICSYKGFYCDSPPDNQSATALASLDFNGFLLSAPSLDGFLDNLPDLALFHANSNYFSGTVPSKVADLRYLYELDISNNNFTGPFPPSLLMPNNITFLDIRFNRFSGSVPSQIFMKPLDVLFINNNNFIQSLPESLGTTTAIYLTLANNNFTGAIPRGIGQASSTLLEILLLNNRLSGCLLTKLVPELLCMVTSATNLSLSDNYFTFVGPFCKVLVKRGVLDLRNNCVPGLPFQRSPIECAKFFSRMRGLCGHPSWFTFVPCKLPPYIWGRSGGGGGGGGVGVGRDRPLRTHFGKMRSPSYAALEKHRT</sequence>